<reference evidence="11 12" key="1">
    <citation type="submission" date="2017-06" db="EMBL/GenBank/DDBJ databases">
        <title>Complete genome sequence of Paenibacillus donghaensis KCTC 13049T isolated from East Sea sediment, South Korea.</title>
        <authorList>
            <person name="Jung B.K."/>
            <person name="Hong S.-J."/>
            <person name="Shin J.-H."/>
        </authorList>
    </citation>
    <scope>NUCLEOTIDE SEQUENCE [LARGE SCALE GENOMIC DNA]</scope>
    <source>
        <strain evidence="11 12">KCTC 13049</strain>
    </source>
</reference>
<sequence>MNILLTVSFILALLAALFFYFKFNRLQRELGQLQVFVEQKADTAEHPAATPNARVRIHNTSPALQQLAVSLNRLLDRLQTAESRTQATEAAHKRLVSNISHDLRTPMTSVLGYLEALQKDQSLSPEEIREFVDIAYRKSGSMYELLEAFFQLAKMEAGDVPLQFVPLEINSLVKEQLAGLYPSFQNLSLVPEIEIAEDKLYALGDRLAVERIVSNLLSNSLKYGASGGRLGVRVTRFDQQIRFEVWDNGPGISAESLPFIFERMYTHESSRSSGSSGSGLGLTIARHLAEKLGGSLEACSVPGEMTSFILLLPEAAR</sequence>
<evidence type="ECO:0000256" key="4">
    <source>
        <dbReference type="ARBA" id="ARBA00022679"/>
    </source>
</evidence>
<dbReference type="SUPFAM" id="SSF47384">
    <property type="entry name" value="Homodimeric domain of signal transducing histidine kinase"/>
    <property type="match status" value="1"/>
</dbReference>
<dbReference type="GO" id="GO:0005524">
    <property type="term" value="F:ATP binding"/>
    <property type="evidence" value="ECO:0007669"/>
    <property type="project" value="UniProtKB-KW"/>
</dbReference>
<dbReference type="Gene3D" id="1.10.287.130">
    <property type="match status" value="1"/>
</dbReference>
<dbReference type="EMBL" id="CP021780">
    <property type="protein sequence ID" value="ASA24498.1"/>
    <property type="molecule type" value="Genomic_DNA"/>
</dbReference>
<accession>A0A2Z2KWK7</accession>
<dbReference type="InterPro" id="IPR050736">
    <property type="entry name" value="Sensor_HK_Regulatory"/>
</dbReference>
<dbReference type="InterPro" id="IPR005467">
    <property type="entry name" value="His_kinase_dom"/>
</dbReference>
<evidence type="ECO:0000256" key="2">
    <source>
        <dbReference type="ARBA" id="ARBA00012438"/>
    </source>
</evidence>
<dbReference type="EC" id="2.7.13.3" evidence="2"/>
<dbReference type="Gene3D" id="3.30.565.10">
    <property type="entry name" value="Histidine kinase-like ATPase, C-terminal domain"/>
    <property type="match status" value="1"/>
</dbReference>
<keyword evidence="8" id="KW-0902">Two-component regulatory system</keyword>
<dbReference type="InterPro" id="IPR003594">
    <property type="entry name" value="HATPase_dom"/>
</dbReference>
<dbReference type="CDD" id="cd00082">
    <property type="entry name" value="HisKA"/>
    <property type="match status" value="1"/>
</dbReference>
<keyword evidence="6" id="KW-0418">Kinase</keyword>
<evidence type="ECO:0000256" key="3">
    <source>
        <dbReference type="ARBA" id="ARBA00022553"/>
    </source>
</evidence>
<keyword evidence="9" id="KW-0175">Coiled coil</keyword>
<dbReference type="KEGG" id="pdh:B9T62_29345"/>
<evidence type="ECO:0000256" key="1">
    <source>
        <dbReference type="ARBA" id="ARBA00000085"/>
    </source>
</evidence>
<evidence type="ECO:0000256" key="7">
    <source>
        <dbReference type="ARBA" id="ARBA00022840"/>
    </source>
</evidence>
<dbReference type="GO" id="GO:0000155">
    <property type="term" value="F:phosphorelay sensor kinase activity"/>
    <property type="evidence" value="ECO:0007669"/>
    <property type="project" value="InterPro"/>
</dbReference>
<gene>
    <name evidence="11" type="ORF">B9T62_29345</name>
</gene>
<proteinExistence type="predicted"/>
<dbReference type="InterPro" id="IPR004358">
    <property type="entry name" value="Sig_transdc_His_kin-like_C"/>
</dbReference>
<keyword evidence="3" id="KW-0597">Phosphoprotein</keyword>
<name>A0A2Z2KWK7_9BACL</name>
<dbReference type="SUPFAM" id="SSF55874">
    <property type="entry name" value="ATPase domain of HSP90 chaperone/DNA topoisomerase II/histidine kinase"/>
    <property type="match status" value="1"/>
</dbReference>
<evidence type="ECO:0000256" key="9">
    <source>
        <dbReference type="SAM" id="Coils"/>
    </source>
</evidence>
<organism evidence="11 12">
    <name type="scientific">Paenibacillus donghaensis</name>
    <dbReference type="NCBI Taxonomy" id="414771"/>
    <lineage>
        <taxon>Bacteria</taxon>
        <taxon>Bacillati</taxon>
        <taxon>Bacillota</taxon>
        <taxon>Bacilli</taxon>
        <taxon>Bacillales</taxon>
        <taxon>Paenibacillaceae</taxon>
        <taxon>Paenibacillus</taxon>
    </lineage>
</organism>
<dbReference type="InterPro" id="IPR036097">
    <property type="entry name" value="HisK_dim/P_sf"/>
</dbReference>
<keyword evidence="7" id="KW-0067">ATP-binding</keyword>
<evidence type="ECO:0000259" key="10">
    <source>
        <dbReference type="PROSITE" id="PS50109"/>
    </source>
</evidence>
<comment type="catalytic activity">
    <reaction evidence="1">
        <text>ATP + protein L-histidine = ADP + protein N-phospho-L-histidine.</text>
        <dbReference type="EC" id="2.7.13.3"/>
    </reaction>
</comment>
<dbReference type="SMART" id="SM00388">
    <property type="entry name" value="HisKA"/>
    <property type="match status" value="1"/>
</dbReference>
<dbReference type="PANTHER" id="PTHR43711">
    <property type="entry name" value="TWO-COMPONENT HISTIDINE KINASE"/>
    <property type="match status" value="1"/>
</dbReference>
<evidence type="ECO:0000256" key="5">
    <source>
        <dbReference type="ARBA" id="ARBA00022741"/>
    </source>
</evidence>
<dbReference type="Proteomes" id="UP000249890">
    <property type="component" value="Chromosome"/>
</dbReference>
<feature type="coiled-coil region" evidence="9">
    <location>
        <begin position="64"/>
        <end position="91"/>
    </location>
</feature>
<evidence type="ECO:0000313" key="11">
    <source>
        <dbReference type="EMBL" id="ASA24498.1"/>
    </source>
</evidence>
<dbReference type="InterPro" id="IPR036890">
    <property type="entry name" value="HATPase_C_sf"/>
</dbReference>
<dbReference type="Pfam" id="PF00512">
    <property type="entry name" value="HisKA"/>
    <property type="match status" value="1"/>
</dbReference>
<evidence type="ECO:0000256" key="8">
    <source>
        <dbReference type="ARBA" id="ARBA00023012"/>
    </source>
</evidence>
<keyword evidence="4" id="KW-0808">Transferase</keyword>
<dbReference type="PRINTS" id="PR00344">
    <property type="entry name" value="BCTRLSENSOR"/>
</dbReference>
<dbReference type="PANTHER" id="PTHR43711:SF1">
    <property type="entry name" value="HISTIDINE KINASE 1"/>
    <property type="match status" value="1"/>
</dbReference>
<keyword evidence="5" id="KW-0547">Nucleotide-binding</keyword>
<feature type="domain" description="Histidine kinase" evidence="10">
    <location>
        <begin position="98"/>
        <end position="316"/>
    </location>
</feature>
<dbReference type="AlphaFoldDB" id="A0A2Z2KWK7"/>
<dbReference type="RefSeq" id="WP_087918468.1">
    <property type="nucleotide sequence ID" value="NZ_CP021780.1"/>
</dbReference>
<dbReference type="Pfam" id="PF02518">
    <property type="entry name" value="HATPase_c"/>
    <property type="match status" value="1"/>
</dbReference>
<protein>
    <recommendedName>
        <fullName evidence="2">histidine kinase</fullName>
        <ecNumber evidence="2">2.7.13.3</ecNumber>
    </recommendedName>
</protein>
<dbReference type="SMART" id="SM00387">
    <property type="entry name" value="HATPase_c"/>
    <property type="match status" value="1"/>
</dbReference>
<dbReference type="PROSITE" id="PS50109">
    <property type="entry name" value="HIS_KIN"/>
    <property type="match status" value="1"/>
</dbReference>
<evidence type="ECO:0000313" key="12">
    <source>
        <dbReference type="Proteomes" id="UP000249890"/>
    </source>
</evidence>
<keyword evidence="12" id="KW-1185">Reference proteome</keyword>
<evidence type="ECO:0000256" key="6">
    <source>
        <dbReference type="ARBA" id="ARBA00022777"/>
    </source>
</evidence>
<dbReference type="InterPro" id="IPR003661">
    <property type="entry name" value="HisK_dim/P_dom"/>
</dbReference>